<evidence type="ECO:0008006" key="3">
    <source>
        <dbReference type="Google" id="ProtNLM"/>
    </source>
</evidence>
<protein>
    <recommendedName>
        <fullName evidence="3">C2H2-type domain-containing protein</fullName>
    </recommendedName>
</protein>
<dbReference type="Proteomes" id="UP001195769">
    <property type="component" value="Unassembled WGS sequence"/>
</dbReference>
<organism evidence="1 2">
    <name type="scientific">Suillus fuscotomentosus</name>
    <dbReference type="NCBI Taxonomy" id="1912939"/>
    <lineage>
        <taxon>Eukaryota</taxon>
        <taxon>Fungi</taxon>
        <taxon>Dikarya</taxon>
        <taxon>Basidiomycota</taxon>
        <taxon>Agaricomycotina</taxon>
        <taxon>Agaricomycetes</taxon>
        <taxon>Agaricomycetidae</taxon>
        <taxon>Boletales</taxon>
        <taxon>Suillineae</taxon>
        <taxon>Suillaceae</taxon>
        <taxon>Suillus</taxon>
    </lineage>
</organism>
<sequence>MNLLDNYQPDATMEDSDGCYSTIDSQAGLDSLNAILPPESSHDPCFVLQHALHKASFGVVQSLSEGTEGELLYMQYFFERLPCTGLLPHGARSCADYVTRTQHSMYSAGTPAFPDPGVMESSSDGVDARFDLPLHGASNSIHELAAKPFQGIYLEENAPSSFAARPDVELLVPVGQVSQAKVKCTWERCSALVNKDNLTRHVKEVHEGKIKAVCACCGKEFKRPYQMNEHKLRTGCGMS</sequence>
<dbReference type="EMBL" id="JABBWK010000047">
    <property type="protein sequence ID" value="KAG1897383.1"/>
    <property type="molecule type" value="Genomic_DNA"/>
</dbReference>
<gene>
    <name evidence="1" type="ORF">F5891DRAFT_536070</name>
</gene>
<name>A0AAD4E0A0_9AGAM</name>
<dbReference type="RefSeq" id="XP_041222959.1">
    <property type="nucleotide sequence ID" value="XM_041372158.1"/>
</dbReference>
<evidence type="ECO:0000313" key="1">
    <source>
        <dbReference type="EMBL" id="KAG1897383.1"/>
    </source>
</evidence>
<comment type="caution">
    <text evidence="1">The sequence shown here is derived from an EMBL/GenBank/DDBJ whole genome shotgun (WGS) entry which is preliminary data.</text>
</comment>
<dbReference type="Gene3D" id="3.30.160.60">
    <property type="entry name" value="Classic Zinc Finger"/>
    <property type="match status" value="1"/>
</dbReference>
<proteinExistence type="predicted"/>
<dbReference type="AlphaFoldDB" id="A0AAD4E0A0"/>
<reference evidence="1" key="1">
    <citation type="journal article" date="2020" name="New Phytol.">
        <title>Comparative genomics reveals dynamic genome evolution in host specialist ectomycorrhizal fungi.</title>
        <authorList>
            <person name="Lofgren L.A."/>
            <person name="Nguyen N.H."/>
            <person name="Vilgalys R."/>
            <person name="Ruytinx J."/>
            <person name="Liao H.L."/>
            <person name="Branco S."/>
            <person name="Kuo A."/>
            <person name="LaButti K."/>
            <person name="Lipzen A."/>
            <person name="Andreopoulos W."/>
            <person name="Pangilinan J."/>
            <person name="Riley R."/>
            <person name="Hundley H."/>
            <person name="Na H."/>
            <person name="Barry K."/>
            <person name="Grigoriev I.V."/>
            <person name="Stajich J.E."/>
            <person name="Kennedy P.G."/>
        </authorList>
    </citation>
    <scope>NUCLEOTIDE SEQUENCE</scope>
    <source>
        <strain evidence="1">FC203</strain>
    </source>
</reference>
<dbReference type="GeneID" id="64666456"/>
<evidence type="ECO:0000313" key="2">
    <source>
        <dbReference type="Proteomes" id="UP001195769"/>
    </source>
</evidence>
<keyword evidence="2" id="KW-1185">Reference proteome</keyword>
<accession>A0AAD4E0A0</accession>